<evidence type="ECO:0000256" key="6">
    <source>
        <dbReference type="ARBA" id="ARBA00023002"/>
    </source>
</evidence>
<evidence type="ECO:0000256" key="1">
    <source>
        <dbReference type="ARBA" id="ARBA00004903"/>
    </source>
</evidence>
<sequence length="161" mass="18631">MISLMLAMDENRVIGKDNQLPWHLPADLQYFKKVTMGHPIVMGRKTYESIGRLLPGRVNIIITRNKSFQVNGAVILHNVAEIKEYADKCEKEVFVIGGAEIFREILPETDKLYITQIHHTFEGDTYFPQIDSNQWRVTSSVKGKVDELNVYQHDFNILERL</sequence>
<evidence type="ECO:0000256" key="5">
    <source>
        <dbReference type="ARBA" id="ARBA00022857"/>
    </source>
</evidence>
<dbReference type="PROSITE" id="PS00075">
    <property type="entry name" value="DHFR_1"/>
    <property type="match status" value="1"/>
</dbReference>
<evidence type="ECO:0000313" key="12">
    <source>
        <dbReference type="Proteomes" id="UP000595254"/>
    </source>
</evidence>
<gene>
    <name evidence="11" type="ORF">I6J18_22195</name>
</gene>
<evidence type="ECO:0000313" key="11">
    <source>
        <dbReference type="EMBL" id="QQT00252.1"/>
    </source>
</evidence>
<dbReference type="GO" id="GO:0046654">
    <property type="term" value="P:tetrahydrofolate biosynthetic process"/>
    <property type="evidence" value="ECO:0007669"/>
    <property type="project" value="InterPro"/>
</dbReference>
<comment type="pathway">
    <text evidence="1 8">Cofactor biosynthesis; tetrahydrofolate biosynthesis; 5,6,7,8-tetrahydrofolate from 7,8-dihydrofolate: step 1/1.</text>
</comment>
<dbReference type="CDD" id="cd00209">
    <property type="entry name" value="DHFR"/>
    <property type="match status" value="1"/>
</dbReference>
<comment type="function">
    <text evidence="7 8">Key enzyme in folate metabolism. Catalyzes an essential reaction for de novo glycine and purine synthesis, and for DNA precursor synthesis.</text>
</comment>
<protein>
    <recommendedName>
        <fullName evidence="3 8">Dihydrofolate reductase</fullName>
        <ecNumber evidence="3 8">1.5.1.3</ecNumber>
    </recommendedName>
</protein>
<dbReference type="SUPFAM" id="SSF53597">
    <property type="entry name" value="Dihydrofolate reductase-like"/>
    <property type="match status" value="1"/>
</dbReference>
<dbReference type="PRINTS" id="PR00070">
    <property type="entry name" value="DHFR"/>
</dbReference>
<evidence type="ECO:0000256" key="7">
    <source>
        <dbReference type="ARBA" id="ARBA00025067"/>
    </source>
</evidence>
<dbReference type="PANTHER" id="PTHR48069:SF3">
    <property type="entry name" value="DIHYDROFOLATE REDUCTASE"/>
    <property type="match status" value="1"/>
</dbReference>
<dbReference type="AlphaFoldDB" id="A0A974S052"/>
<dbReference type="GO" id="GO:0006730">
    <property type="term" value="P:one-carbon metabolic process"/>
    <property type="evidence" value="ECO:0007669"/>
    <property type="project" value="UniProtKB-KW"/>
</dbReference>
<dbReference type="EMBL" id="CP068053">
    <property type="protein sequence ID" value="QQT00252.1"/>
    <property type="molecule type" value="Genomic_DNA"/>
</dbReference>
<dbReference type="GO" id="GO:0046452">
    <property type="term" value="P:dihydrofolate metabolic process"/>
    <property type="evidence" value="ECO:0007669"/>
    <property type="project" value="TreeGrafter"/>
</dbReference>
<dbReference type="InterPro" id="IPR024072">
    <property type="entry name" value="DHFR-like_dom_sf"/>
</dbReference>
<dbReference type="PIRSF" id="PIRSF000194">
    <property type="entry name" value="DHFR"/>
    <property type="match status" value="1"/>
</dbReference>
<dbReference type="KEGG" id="ppsr:I6J18_22195"/>
<accession>A0A974S052</accession>
<keyword evidence="5 8" id="KW-0521">NADP</keyword>
<dbReference type="GO" id="GO:0005829">
    <property type="term" value="C:cytosol"/>
    <property type="evidence" value="ECO:0007669"/>
    <property type="project" value="TreeGrafter"/>
</dbReference>
<name>A0A974S052_PERPY</name>
<dbReference type="PANTHER" id="PTHR48069">
    <property type="entry name" value="DIHYDROFOLATE REDUCTASE"/>
    <property type="match status" value="1"/>
</dbReference>
<keyword evidence="6 8" id="KW-0560">Oxidoreductase</keyword>
<dbReference type="InterPro" id="IPR017925">
    <property type="entry name" value="DHFR_CS"/>
</dbReference>
<evidence type="ECO:0000256" key="9">
    <source>
        <dbReference type="RuleBase" id="RU004474"/>
    </source>
</evidence>
<dbReference type="GO" id="GO:0070401">
    <property type="term" value="F:NADP+ binding"/>
    <property type="evidence" value="ECO:0007669"/>
    <property type="project" value="UniProtKB-ARBA"/>
</dbReference>
<evidence type="ECO:0000256" key="8">
    <source>
        <dbReference type="PIRNR" id="PIRNR000194"/>
    </source>
</evidence>
<evidence type="ECO:0000256" key="2">
    <source>
        <dbReference type="ARBA" id="ARBA00009539"/>
    </source>
</evidence>
<dbReference type="Proteomes" id="UP000595254">
    <property type="component" value="Chromosome"/>
</dbReference>
<dbReference type="Gene3D" id="3.40.430.10">
    <property type="entry name" value="Dihydrofolate Reductase, subunit A"/>
    <property type="match status" value="1"/>
</dbReference>
<evidence type="ECO:0000256" key="4">
    <source>
        <dbReference type="ARBA" id="ARBA00022563"/>
    </source>
</evidence>
<comment type="catalytic activity">
    <reaction evidence="8">
        <text>(6S)-5,6,7,8-tetrahydrofolate + NADP(+) = 7,8-dihydrofolate + NADPH + H(+)</text>
        <dbReference type="Rhea" id="RHEA:15009"/>
        <dbReference type="ChEBI" id="CHEBI:15378"/>
        <dbReference type="ChEBI" id="CHEBI:57451"/>
        <dbReference type="ChEBI" id="CHEBI:57453"/>
        <dbReference type="ChEBI" id="CHEBI:57783"/>
        <dbReference type="ChEBI" id="CHEBI:58349"/>
        <dbReference type="EC" id="1.5.1.3"/>
    </reaction>
</comment>
<evidence type="ECO:0000256" key="3">
    <source>
        <dbReference type="ARBA" id="ARBA00012856"/>
    </source>
</evidence>
<organism evidence="11 12">
    <name type="scientific">Peribacillus psychrosaccharolyticus</name>
    <name type="common">Bacillus psychrosaccharolyticus</name>
    <dbReference type="NCBI Taxonomy" id="1407"/>
    <lineage>
        <taxon>Bacteria</taxon>
        <taxon>Bacillati</taxon>
        <taxon>Bacillota</taxon>
        <taxon>Bacilli</taxon>
        <taxon>Bacillales</taxon>
        <taxon>Bacillaceae</taxon>
        <taxon>Peribacillus</taxon>
    </lineage>
</organism>
<reference evidence="11 12" key="1">
    <citation type="submission" date="2021-01" db="EMBL/GenBank/DDBJ databases">
        <title>FDA dAtabase for Regulatory Grade micrObial Sequences (FDA-ARGOS): Supporting development and validation of Infectious Disease Dx tests.</title>
        <authorList>
            <person name="Nelson B."/>
            <person name="Plummer A."/>
            <person name="Tallon L."/>
            <person name="Sadzewicz L."/>
            <person name="Zhao X."/>
            <person name="Boylan J."/>
            <person name="Ott S."/>
            <person name="Bowen H."/>
            <person name="Vavikolanu K."/>
            <person name="Mehta A."/>
            <person name="Aluvathingal J."/>
            <person name="Nadendla S."/>
            <person name="Myers T."/>
            <person name="Yan Y."/>
            <person name="Sichtig H."/>
        </authorList>
    </citation>
    <scope>NUCLEOTIDE SEQUENCE [LARGE SCALE GENOMIC DNA]</scope>
    <source>
        <strain evidence="11 12">FDAARGOS_1161</strain>
    </source>
</reference>
<proteinExistence type="inferred from homology"/>
<dbReference type="GO" id="GO:0004146">
    <property type="term" value="F:dihydrofolate reductase activity"/>
    <property type="evidence" value="ECO:0007669"/>
    <property type="project" value="UniProtKB-EC"/>
</dbReference>
<dbReference type="Pfam" id="PF00186">
    <property type="entry name" value="DHFR_1"/>
    <property type="match status" value="1"/>
</dbReference>
<dbReference type="RefSeq" id="WP_040375622.1">
    <property type="nucleotide sequence ID" value="NZ_CP068053.1"/>
</dbReference>
<dbReference type="InterPro" id="IPR001796">
    <property type="entry name" value="DHFR_dom"/>
</dbReference>
<evidence type="ECO:0000259" key="10">
    <source>
        <dbReference type="PROSITE" id="PS51330"/>
    </source>
</evidence>
<feature type="domain" description="DHFR" evidence="10">
    <location>
        <begin position="1"/>
        <end position="160"/>
    </location>
</feature>
<dbReference type="InterPro" id="IPR012259">
    <property type="entry name" value="DHFR"/>
</dbReference>
<dbReference type="PROSITE" id="PS51330">
    <property type="entry name" value="DHFR_2"/>
    <property type="match status" value="1"/>
</dbReference>
<comment type="similarity">
    <text evidence="2 8 9">Belongs to the dihydrofolate reductase family.</text>
</comment>
<keyword evidence="12" id="KW-1185">Reference proteome</keyword>
<dbReference type="EC" id="1.5.1.3" evidence="3 8"/>
<dbReference type="GO" id="GO:0046655">
    <property type="term" value="P:folic acid metabolic process"/>
    <property type="evidence" value="ECO:0007669"/>
    <property type="project" value="TreeGrafter"/>
</dbReference>
<keyword evidence="4 8" id="KW-0554">One-carbon metabolism</keyword>
<dbReference type="FunFam" id="3.40.430.10:FF:000001">
    <property type="entry name" value="Dihydrofolate reductase"/>
    <property type="match status" value="1"/>
</dbReference>